<dbReference type="EMBL" id="JAFMPT010000029">
    <property type="protein sequence ID" value="MCC1485571.1"/>
    <property type="molecule type" value="Genomic_DNA"/>
</dbReference>
<dbReference type="Proteomes" id="UP000778797">
    <property type="component" value="Unassembled WGS sequence"/>
</dbReference>
<evidence type="ECO:0000313" key="3">
    <source>
        <dbReference type="Proteomes" id="UP000778797"/>
    </source>
</evidence>
<reference evidence="3" key="2">
    <citation type="submission" date="2023-07" db="EMBL/GenBank/DDBJ databases">
        <title>Genome of Winogradskyella sp. E313.</title>
        <authorList>
            <person name="Zhou Y."/>
        </authorList>
    </citation>
    <scope>NUCLEOTIDE SEQUENCE [LARGE SCALE GENOMIC DNA]</scope>
    <source>
        <strain evidence="3">E313</strain>
    </source>
</reference>
<gene>
    <name evidence="2" type="ORF">J1C55_13280</name>
</gene>
<feature type="domain" description="SHOCT" evidence="1">
    <location>
        <begin position="136"/>
        <end position="163"/>
    </location>
</feature>
<accession>A0ABS8ERC5</accession>
<dbReference type="Pfam" id="PF09851">
    <property type="entry name" value="SHOCT"/>
    <property type="match status" value="1"/>
</dbReference>
<evidence type="ECO:0000259" key="1">
    <source>
        <dbReference type="Pfam" id="PF09851"/>
    </source>
</evidence>
<evidence type="ECO:0000313" key="2">
    <source>
        <dbReference type="EMBL" id="MCC1485571.1"/>
    </source>
</evidence>
<dbReference type="InterPro" id="IPR018649">
    <property type="entry name" value="SHOCT"/>
</dbReference>
<proteinExistence type="predicted"/>
<protein>
    <submittedName>
        <fullName evidence="2">SHOCT domain-containing protein</fullName>
    </submittedName>
</protein>
<name>A0ABS8ERC5_9FLAO</name>
<dbReference type="RefSeq" id="WP_227478063.1">
    <property type="nucleotide sequence ID" value="NZ_JAFMPT010000029.1"/>
</dbReference>
<sequence>MNKLILLTFSLLIGNGIYAQKLKEYKASNGITYKVGDDVIMGNGSGNNDQYVYMWITSALVKGGEIKSRAYNGYAVTIKKIKRFKDKKNEKVLFLVGGGNLSNYTLDIESAIETCEVKDCGNDNAKVSDKETDKYEKLKKLKELLDSGIITQSEFDSEKKKILESDQ</sequence>
<keyword evidence="3" id="KW-1185">Reference proteome</keyword>
<reference evidence="3" key="1">
    <citation type="submission" date="2021-03" db="EMBL/GenBank/DDBJ databases">
        <title>Genome of Cognatishimia sp. F0-27.</title>
        <authorList>
            <person name="Ping X."/>
        </authorList>
    </citation>
    <scope>NUCLEOTIDE SEQUENCE [LARGE SCALE GENOMIC DNA]</scope>
    <source>
        <strain evidence="3">E313</strain>
    </source>
</reference>
<organism evidence="2 3">
    <name type="scientific">Winogradskyella immobilis</name>
    <dbReference type="NCBI Taxonomy" id="2816852"/>
    <lineage>
        <taxon>Bacteria</taxon>
        <taxon>Pseudomonadati</taxon>
        <taxon>Bacteroidota</taxon>
        <taxon>Flavobacteriia</taxon>
        <taxon>Flavobacteriales</taxon>
        <taxon>Flavobacteriaceae</taxon>
        <taxon>Winogradskyella</taxon>
    </lineage>
</organism>
<comment type="caution">
    <text evidence="2">The sequence shown here is derived from an EMBL/GenBank/DDBJ whole genome shotgun (WGS) entry which is preliminary data.</text>
</comment>